<dbReference type="Proteomes" id="UP000033636">
    <property type="component" value="Unassembled WGS sequence"/>
</dbReference>
<feature type="non-terminal residue" evidence="1">
    <location>
        <position position="91"/>
    </location>
</feature>
<organism evidence="1 2">
    <name type="scientific">Thermoproteus sp. AZ2</name>
    <dbReference type="NCBI Taxonomy" id="1609232"/>
    <lineage>
        <taxon>Archaea</taxon>
        <taxon>Thermoproteota</taxon>
        <taxon>Thermoprotei</taxon>
        <taxon>Thermoproteales</taxon>
        <taxon>Thermoproteaceae</taxon>
        <taxon>Thermoproteus</taxon>
    </lineage>
</organism>
<name>A0ACC6V3W9_9CREN</name>
<reference evidence="1" key="1">
    <citation type="submission" date="2024-07" db="EMBL/GenBank/DDBJ databases">
        <title>Metagenome and Metagenome-Assembled Genomes of Archaea from a hot spring from the geothermal field of Los Azufres, Mexico.</title>
        <authorList>
            <person name="Marin-Paredes R."/>
            <person name="Martinez-Romero E."/>
            <person name="Servin-Garciduenas L.E."/>
        </authorList>
    </citation>
    <scope>NUCLEOTIDE SEQUENCE</scope>
</reference>
<proteinExistence type="predicted"/>
<gene>
    <name evidence="1" type="ORF">TU35_009955</name>
</gene>
<evidence type="ECO:0000313" key="1">
    <source>
        <dbReference type="EMBL" id="MFB6491533.1"/>
    </source>
</evidence>
<dbReference type="EMBL" id="JZWT02000045">
    <property type="protein sequence ID" value="MFB6491533.1"/>
    <property type="molecule type" value="Genomic_DNA"/>
</dbReference>
<sequence>MNEAEALEFISYFRTSSTEAALKSIPSKAAAKVRAALKLRRRRANDVLYLIAERAQYLEALGFDRGQAVQQLADEYRLRLEESQRRIRDVY</sequence>
<accession>A0ACC6V3W9</accession>
<comment type="caution">
    <text evidence="1">The sequence shown here is derived from an EMBL/GenBank/DDBJ whole genome shotgun (WGS) entry which is preliminary data.</text>
</comment>
<protein>
    <submittedName>
        <fullName evidence="1">Uncharacterized protein</fullName>
    </submittedName>
</protein>
<evidence type="ECO:0000313" key="2">
    <source>
        <dbReference type="Proteomes" id="UP000033636"/>
    </source>
</evidence>